<proteinExistence type="predicted"/>
<name>A0A0V0R5Z1_PSEPJ</name>
<keyword evidence="1" id="KW-1133">Transmembrane helix</keyword>
<reference evidence="3 4" key="1">
    <citation type="journal article" date="2015" name="Sci. Rep.">
        <title>Genome of the facultative scuticociliatosis pathogen Pseudocohnilembus persalinus provides insight into its virulence through horizontal gene transfer.</title>
        <authorList>
            <person name="Xiong J."/>
            <person name="Wang G."/>
            <person name="Cheng J."/>
            <person name="Tian M."/>
            <person name="Pan X."/>
            <person name="Warren A."/>
            <person name="Jiang C."/>
            <person name="Yuan D."/>
            <person name="Miao W."/>
        </authorList>
    </citation>
    <scope>NUCLEOTIDE SEQUENCE [LARGE SCALE GENOMIC DNA]</scope>
    <source>
        <strain evidence="3">36N120E</strain>
    </source>
</reference>
<feature type="chain" id="PRO_5006867720" description="Transmembrane protein" evidence="2">
    <location>
        <begin position="21"/>
        <end position="138"/>
    </location>
</feature>
<evidence type="ECO:0000256" key="2">
    <source>
        <dbReference type="SAM" id="SignalP"/>
    </source>
</evidence>
<keyword evidence="4" id="KW-1185">Reference proteome</keyword>
<sequence>MKTQLLFLSTLLLLIAFTSQKKTYSKVNECRSELSIDNFSQFEEHLKERCGTRGKKGDKQSDVYRSKKCQTVRDEKPDADLEWSDSYGVSYHSCWQLCQNEIDEEYKKDFEKYFFKCDANINYLSLAFLAVLMAFVLL</sequence>
<dbReference type="AlphaFoldDB" id="A0A0V0R5Z1"/>
<feature type="signal peptide" evidence="2">
    <location>
        <begin position="1"/>
        <end position="20"/>
    </location>
</feature>
<comment type="caution">
    <text evidence="3">The sequence shown here is derived from an EMBL/GenBank/DDBJ whole genome shotgun (WGS) entry which is preliminary data.</text>
</comment>
<keyword evidence="1" id="KW-0812">Transmembrane</keyword>
<evidence type="ECO:0000313" key="3">
    <source>
        <dbReference type="EMBL" id="KRX09919.1"/>
    </source>
</evidence>
<evidence type="ECO:0000256" key="1">
    <source>
        <dbReference type="SAM" id="Phobius"/>
    </source>
</evidence>
<feature type="transmembrane region" description="Helical" evidence="1">
    <location>
        <begin position="121"/>
        <end position="137"/>
    </location>
</feature>
<evidence type="ECO:0008006" key="5">
    <source>
        <dbReference type="Google" id="ProtNLM"/>
    </source>
</evidence>
<protein>
    <recommendedName>
        <fullName evidence="5">Transmembrane protein</fullName>
    </recommendedName>
</protein>
<dbReference type="EMBL" id="LDAU01000042">
    <property type="protein sequence ID" value="KRX09919.1"/>
    <property type="molecule type" value="Genomic_DNA"/>
</dbReference>
<keyword evidence="1" id="KW-0472">Membrane</keyword>
<dbReference type="Proteomes" id="UP000054937">
    <property type="component" value="Unassembled WGS sequence"/>
</dbReference>
<dbReference type="InParanoid" id="A0A0V0R5Z1"/>
<keyword evidence="2" id="KW-0732">Signal</keyword>
<organism evidence="3 4">
    <name type="scientific">Pseudocohnilembus persalinus</name>
    <name type="common">Ciliate</name>
    <dbReference type="NCBI Taxonomy" id="266149"/>
    <lineage>
        <taxon>Eukaryota</taxon>
        <taxon>Sar</taxon>
        <taxon>Alveolata</taxon>
        <taxon>Ciliophora</taxon>
        <taxon>Intramacronucleata</taxon>
        <taxon>Oligohymenophorea</taxon>
        <taxon>Scuticociliatia</taxon>
        <taxon>Philasterida</taxon>
        <taxon>Pseudocohnilembidae</taxon>
        <taxon>Pseudocohnilembus</taxon>
    </lineage>
</organism>
<gene>
    <name evidence="3" type="ORF">PPERSA_05311</name>
</gene>
<accession>A0A0V0R5Z1</accession>
<evidence type="ECO:0000313" key="4">
    <source>
        <dbReference type="Proteomes" id="UP000054937"/>
    </source>
</evidence>